<dbReference type="EMBL" id="AVOT02011584">
    <property type="protein sequence ID" value="MBW0492428.1"/>
    <property type="molecule type" value="Genomic_DNA"/>
</dbReference>
<dbReference type="InterPro" id="IPR057670">
    <property type="entry name" value="SH3_retrovirus"/>
</dbReference>
<reference evidence="2" key="1">
    <citation type="submission" date="2021-03" db="EMBL/GenBank/DDBJ databases">
        <title>Draft genome sequence of rust myrtle Austropuccinia psidii MF-1, a brazilian biotype.</title>
        <authorList>
            <person name="Quecine M.C."/>
            <person name="Pachon D.M.R."/>
            <person name="Bonatelli M.L."/>
            <person name="Correr F.H."/>
            <person name="Franceschini L.M."/>
            <person name="Leite T.F."/>
            <person name="Margarido G.R.A."/>
            <person name="Almeida C.A."/>
            <person name="Ferrarezi J.A."/>
            <person name="Labate C.A."/>
        </authorList>
    </citation>
    <scope>NUCLEOTIDE SEQUENCE</scope>
    <source>
        <strain evidence="2">MF-1</strain>
    </source>
</reference>
<name>A0A9Q3H590_9BASI</name>
<keyword evidence="3" id="KW-1185">Reference proteome</keyword>
<evidence type="ECO:0000313" key="3">
    <source>
        <dbReference type="Proteomes" id="UP000765509"/>
    </source>
</evidence>
<accession>A0A9Q3H590</accession>
<protein>
    <recommendedName>
        <fullName evidence="1">Retroviral polymerase SH3-like domain-containing protein</fullName>
    </recommendedName>
</protein>
<dbReference type="AlphaFoldDB" id="A0A9Q3H590"/>
<dbReference type="Proteomes" id="UP000765509">
    <property type="component" value="Unassembled WGS sequence"/>
</dbReference>
<feature type="domain" description="Retroviral polymerase SH3-like" evidence="1">
    <location>
        <begin position="1"/>
        <end position="35"/>
    </location>
</feature>
<dbReference type="Pfam" id="PF25597">
    <property type="entry name" value="SH3_retrovirus"/>
    <property type="match status" value="1"/>
</dbReference>
<proteinExistence type="predicted"/>
<evidence type="ECO:0000313" key="2">
    <source>
        <dbReference type="EMBL" id="MBW0492428.1"/>
    </source>
</evidence>
<sequence>MLGYENQALAYRILRVADKLVVISRHVKFDESSLPSLAVDTPSVPLEFPYVFFAGENQEISLEADTADLTPNSTPEEDVFHDALEELPVRRIKVIGPRHPMLITSNISTDNILPFSQRTRCLETTMNRFGGKTQTSGKPQ</sequence>
<comment type="caution">
    <text evidence="2">The sequence shown here is derived from an EMBL/GenBank/DDBJ whole genome shotgun (WGS) entry which is preliminary data.</text>
</comment>
<organism evidence="2 3">
    <name type="scientific">Austropuccinia psidii MF-1</name>
    <dbReference type="NCBI Taxonomy" id="1389203"/>
    <lineage>
        <taxon>Eukaryota</taxon>
        <taxon>Fungi</taxon>
        <taxon>Dikarya</taxon>
        <taxon>Basidiomycota</taxon>
        <taxon>Pucciniomycotina</taxon>
        <taxon>Pucciniomycetes</taxon>
        <taxon>Pucciniales</taxon>
        <taxon>Sphaerophragmiaceae</taxon>
        <taxon>Austropuccinia</taxon>
    </lineage>
</organism>
<evidence type="ECO:0000259" key="1">
    <source>
        <dbReference type="Pfam" id="PF25597"/>
    </source>
</evidence>
<gene>
    <name evidence="2" type="ORF">O181_032143</name>
</gene>